<organism evidence="1 2">
    <name type="scientific">Plantimonas leprariae</name>
    <dbReference type="NCBI Taxonomy" id="2615207"/>
    <lineage>
        <taxon>Bacteria</taxon>
        <taxon>Pseudomonadati</taxon>
        <taxon>Pseudomonadota</taxon>
        <taxon>Alphaproteobacteria</taxon>
        <taxon>Hyphomicrobiales</taxon>
        <taxon>Aurantimonadaceae</taxon>
        <taxon>Plantimonas</taxon>
    </lineage>
</organism>
<dbReference type="EMBL" id="VZDO01000021">
    <property type="protein sequence ID" value="KAB0676683.1"/>
    <property type="molecule type" value="Genomic_DNA"/>
</dbReference>
<comment type="caution">
    <text evidence="1">The sequence shown here is derived from an EMBL/GenBank/DDBJ whole genome shotgun (WGS) entry which is preliminary data.</text>
</comment>
<sequence>MRSNMGAGNRNANVVAFPMGVQAAERLRARRYATAVAAVPAKPVIYDGAWYHEEAVAEEQASTQGRKADH</sequence>
<evidence type="ECO:0000313" key="2">
    <source>
        <dbReference type="Proteomes" id="UP000432089"/>
    </source>
</evidence>
<protein>
    <submittedName>
        <fullName evidence="1">DUF2735 domain-containing protein</fullName>
    </submittedName>
</protein>
<keyword evidence="2" id="KW-1185">Reference proteome</keyword>
<dbReference type="Pfam" id="PF10931">
    <property type="entry name" value="DUF2735"/>
    <property type="match status" value="1"/>
</dbReference>
<proteinExistence type="predicted"/>
<accession>A0A7V7PKW0</accession>
<dbReference type="Proteomes" id="UP000432089">
    <property type="component" value="Unassembled WGS sequence"/>
</dbReference>
<dbReference type="InterPro" id="IPR021232">
    <property type="entry name" value="DUF2735"/>
</dbReference>
<name>A0A7V7PKW0_9HYPH</name>
<gene>
    <name evidence="1" type="ORF">F6X38_20480</name>
</gene>
<reference evidence="1 2" key="1">
    <citation type="submission" date="2019-09" db="EMBL/GenBank/DDBJ databases">
        <title>YIM 132180 draft genome.</title>
        <authorList>
            <person name="Zhang K."/>
        </authorList>
    </citation>
    <scope>NUCLEOTIDE SEQUENCE [LARGE SCALE GENOMIC DNA]</scope>
    <source>
        <strain evidence="1 2">YIM 132180</strain>
    </source>
</reference>
<dbReference type="RefSeq" id="WP_150973047.1">
    <property type="nucleotide sequence ID" value="NZ_VZDO01000021.1"/>
</dbReference>
<evidence type="ECO:0000313" key="1">
    <source>
        <dbReference type="EMBL" id="KAB0676683.1"/>
    </source>
</evidence>
<dbReference type="AlphaFoldDB" id="A0A7V7PKW0"/>